<dbReference type="EMBL" id="CP032518">
    <property type="protein sequence ID" value="QEZ42895.1"/>
    <property type="molecule type" value="Genomic_DNA"/>
</dbReference>
<gene>
    <name evidence="6" type="ORF">CO2235_MP80449</name>
    <name evidence="5" type="ORF">CO2235_U770041</name>
    <name evidence="3" type="ORF">D2917_00690</name>
    <name evidence="4" type="ORF">JTE92_05795</name>
</gene>
<feature type="signal peptide" evidence="2">
    <location>
        <begin position="1"/>
        <end position="22"/>
    </location>
</feature>
<reference evidence="5" key="1">
    <citation type="submission" date="2018-01" db="EMBL/GenBank/DDBJ databases">
        <authorList>
            <person name="Clerissi C."/>
        </authorList>
    </citation>
    <scope>NUCLEOTIDE SEQUENCE</scope>
    <source>
        <strain evidence="5">Cupriavidus oxalaticus LMG 2235</strain>
    </source>
</reference>
<dbReference type="Gene3D" id="3.40.190.10">
    <property type="entry name" value="Periplasmic binding protein-like II"/>
    <property type="match status" value="1"/>
</dbReference>
<proteinExistence type="inferred from homology"/>
<keyword evidence="9" id="KW-1185">Reference proteome</keyword>
<dbReference type="Pfam" id="PF03401">
    <property type="entry name" value="TctC"/>
    <property type="match status" value="1"/>
</dbReference>
<protein>
    <submittedName>
        <fullName evidence="5">Exported protein</fullName>
    </submittedName>
    <submittedName>
        <fullName evidence="3">Tripartite tricarboxylate transporter substrate binding protein</fullName>
    </submittedName>
</protein>
<reference evidence="7" key="2">
    <citation type="submission" date="2018-01" db="EMBL/GenBank/DDBJ databases">
        <authorList>
            <person name="Gaut B.S."/>
            <person name="Morton B.R."/>
            <person name="Clegg M.T."/>
            <person name="Duvall M.R."/>
        </authorList>
    </citation>
    <scope>NUCLEOTIDE SEQUENCE [LARGE SCALE GENOMIC DNA]</scope>
</reference>
<dbReference type="PANTHER" id="PTHR42928:SF5">
    <property type="entry name" value="BLR1237 PROTEIN"/>
    <property type="match status" value="1"/>
</dbReference>
<dbReference type="Gene3D" id="3.40.190.150">
    <property type="entry name" value="Bordetella uptake gene, domain 1"/>
    <property type="match status" value="1"/>
</dbReference>
<evidence type="ECO:0000313" key="3">
    <source>
        <dbReference type="EMBL" id="QEZ42895.1"/>
    </source>
</evidence>
<evidence type="ECO:0000313" key="9">
    <source>
        <dbReference type="Proteomes" id="UP000623307"/>
    </source>
</evidence>
<dbReference type="AlphaFoldDB" id="A0A375FPN1"/>
<dbReference type="InterPro" id="IPR042100">
    <property type="entry name" value="Bug_dom1"/>
</dbReference>
<organism evidence="5 7">
    <name type="scientific">Cupriavidus oxalaticus</name>
    <dbReference type="NCBI Taxonomy" id="96344"/>
    <lineage>
        <taxon>Bacteria</taxon>
        <taxon>Pseudomonadati</taxon>
        <taxon>Pseudomonadota</taxon>
        <taxon>Betaproteobacteria</taxon>
        <taxon>Burkholderiales</taxon>
        <taxon>Burkholderiaceae</taxon>
        <taxon>Cupriavidus</taxon>
    </lineage>
</organism>
<dbReference type="EMBL" id="OGUS01000084">
    <property type="protein sequence ID" value="SPC07599.1"/>
    <property type="molecule type" value="Genomic_DNA"/>
</dbReference>
<evidence type="ECO:0000256" key="1">
    <source>
        <dbReference type="ARBA" id="ARBA00006987"/>
    </source>
</evidence>
<evidence type="ECO:0000313" key="4">
    <source>
        <dbReference type="EMBL" id="QRQ92406.1"/>
    </source>
</evidence>
<dbReference type="Proteomes" id="UP000325743">
    <property type="component" value="Chromosome 1"/>
</dbReference>
<comment type="similarity">
    <text evidence="1">Belongs to the UPF0065 (bug) family.</text>
</comment>
<dbReference type="PANTHER" id="PTHR42928">
    <property type="entry name" value="TRICARBOXYLATE-BINDING PROTEIN"/>
    <property type="match status" value="1"/>
</dbReference>
<dbReference type="EMBL" id="CP069811">
    <property type="protein sequence ID" value="QRQ92406.1"/>
    <property type="molecule type" value="Genomic_DNA"/>
</dbReference>
<reference evidence="3 8" key="3">
    <citation type="submission" date="2018-09" db="EMBL/GenBank/DDBJ databases">
        <title>Complete genome sequence of Cupriavidus oxalaticus T2, a bacterium capable of phenol tolerance and degradation.</title>
        <authorList>
            <person name="Yan J."/>
        </authorList>
    </citation>
    <scope>NUCLEOTIDE SEQUENCE [LARGE SCALE GENOMIC DNA]</scope>
    <source>
        <strain evidence="3 8">T2</strain>
    </source>
</reference>
<evidence type="ECO:0000313" key="7">
    <source>
        <dbReference type="Proteomes" id="UP000256862"/>
    </source>
</evidence>
<dbReference type="Proteomes" id="UP000623307">
    <property type="component" value="Chromosome 1"/>
</dbReference>
<reference evidence="4 9" key="4">
    <citation type="submission" date="2021-02" db="EMBL/GenBank/DDBJ databases">
        <title>Complete Genome Sequence of Cupriavidus oxalaticus Strain Ox1, a Soil Oxalate-Degrading Species.</title>
        <authorList>
            <person name="Palmieri F."/>
            <person name="Udriet P."/>
            <person name="Deuasquier M."/>
            <person name="Beaudoing E."/>
            <person name="Johnson S.L."/>
            <person name="Davenport K.W."/>
            <person name="Chain P.S."/>
            <person name="Bindschedler S."/>
            <person name="Junier P."/>
        </authorList>
    </citation>
    <scope>NUCLEOTIDE SEQUENCE [LARGE SCALE GENOMIC DNA]</scope>
    <source>
        <strain evidence="4 9">Ox1</strain>
    </source>
</reference>
<keyword evidence="2" id="KW-0732">Signal</keyword>
<dbReference type="GeneID" id="303489022"/>
<evidence type="ECO:0000313" key="5">
    <source>
        <dbReference type="EMBL" id="SPC07599.1"/>
    </source>
</evidence>
<dbReference type="Proteomes" id="UP000256862">
    <property type="component" value="Plasmid CO2235_mp"/>
</dbReference>
<sequence length="320" mass="33162">MLSILRIVAALAALVLSASAAAAQSVRLVVGYPAGGGVDAVARLIAKKLSESPDRSFLVDNRSGASGLIGAGHIAKSAPDGKQFLVASPAEIVVSQAAGQKLPYSPSRDLVPVILIGETPLAVVAHPSLGVSQLRQLLAANGTAKTEIAYGTPGSGSSMHFAGAMLGMAGKLPLVHVPYKGAAPALNDLLGGQVQLGVMGLPPVLQFHRNGKLKILAVTTRQRSPALPDVPTVGELIGSSDYRFSNWMGVFAPANTPAAEVARLNQRINQALQDKEVRQQLALSGVEPVGGTPERFAAFLKEEEKRYTAIAGMAGIRYGE</sequence>
<feature type="chain" id="PRO_5044585583" evidence="2">
    <location>
        <begin position="23"/>
        <end position="320"/>
    </location>
</feature>
<evidence type="ECO:0000256" key="2">
    <source>
        <dbReference type="SAM" id="SignalP"/>
    </source>
</evidence>
<dbReference type="OrthoDB" id="8651822at2"/>
<evidence type="ECO:0000313" key="6">
    <source>
        <dbReference type="EMBL" id="SPC24608.1"/>
    </source>
</evidence>
<dbReference type="PIRSF" id="PIRSF017082">
    <property type="entry name" value="YflP"/>
    <property type="match status" value="1"/>
</dbReference>
<dbReference type="EMBL" id="OGUS01000143">
    <property type="protein sequence ID" value="SPC24608.1"/>
    <property type="molecule type" value="Genomic_DNA"/>
</dbReference>
<dbReference type="InterPro" id="IPR005064">
    <property type="entry name" value="BUG"/>
</dbReference>
<dbReference type="SUPFAM" id="SSF53850">
    <property type="entry name" value="Periplasmic binding protein-like II"/>
    <property type="match status" value="1"/>
</dbReference>
<evidence type="ECO:0000313" key="8">
    <source>
        <dbReference type="Proteomes" id="UP000325743"/>
    </source>
</evidence>
<dbReference type="RefSeq" id="WP_063241430.1">
    <property type="nucleotide sequence ID" value="NZ_CP032518.1"/>
</dbReference>
<name>A0A375FPN1_9BURK</name>
<accession>A0A375FPN1</accession>